<evidence type="ECO:0000313" key="3">
    <source>
        <dbReference type="Proteomes" id="UP001515480"/>
    </source>
</evidence>
<protein>
    <submittedName>
        <fullName evidence="2">Uncharacterized protein</fullName>
    </submittedName>
</protein>
<evidence type="ECO:0000313" key="2">
    <source>
        <dbReference type="EMBL" id="KAL1523597.1"/>
    </source>
</evidence>
<dbReference type="AlphaFoldDB" id="A0AB34JRV1"/>
<gene>
    <name evidence="2" type="ORF">AB1Y20_018533</name>
</gene>
<dbReference type="EMBL" id="JBGBPQ010000005">
    <property type="protein sequence ID" value="KAL1523597.1"/>
    <property type="molecule type" value="Genomic_DNA"/>
</dbReference>
<accession>A0AB34JRV1</accession>
<comment type="caution">
    <text evidence="2">The sequence shown here is derived from an EMBL/GenBank/DDBJ whole genome shotgun (WGS) entry which is preliminary data.</text>
</comment>
<organism evidence="2 3">
    <name type="scientific">Prymnesium parvum</name>
    <name type="common">Toxic golden alga</name>
    <dbReference type="NCBI Taxonomy" id="97485"/>
    <lineage>
        <taxon>Eukaryota</taxon>
        <taxon>Haptista</taxon>
        <taxon>Haptophyta</taxon>
        <taxon>Prymnesiophyceae</taxon>
        <taxon>Prymnesiales</taxon>
        <taxon>Prymnesiaceae</taxon>
        <taxon>Prymnesium</taxon>
    </lineage>
</organism>
<feature type="region of interest" description="Disordered" evidence="1">
    <location>
        <begin position="93"/>
        <end position="141"/>
    </location>
</feature>
<keyword evidence="3" id="KW-1185">Reference proteome</keyword>
<sequence length="191" mass="20088">MSIQCLWQTPREVDMVRGGVMGVKAAGRAVMVRGEEVAVEPEEVGMAAGKAARAVIKVVAASKVVRLAAVVAMEGGGAEECEAVEARVGVREAEGGEGEEAPELVSREGAQVARGADVVEGEEEDARVGSLASEEEEARLEVVDGTQRQAQVAREAAWTEGWERAAALVEAVRWDSAATATGRTRRSISEM</sequence>
<evidence type="ECO:0000256" key="1">
    <source>
        <dbReference type="SAM" id="MobiDB-lite"/>
    </source>
</evidence>
<dbReference type="Proteomes" id="UP001515480">
    <property type="component" value="Unassembled WGS sequence"/>
</dbReference>
<name>A0AB34JRV1_PRYPA</name>
<reference evidence="2 3" key="1">
    <citation type="journal article" date="2024" name="Science">
        <title>Giant polyketide synthase enzymes in the biosynthesis of giant marine polyether toxins.</title>
        <authorList>
            <person name="Fallon T.R."/>
            <person name="Shende V.V."/>
            <person name="Wierzbicki I.H."/>
            <person name="Pendleton A.L."/>
            <person name="Watervoot N.F."/>
            <person name="Auber R.P."/>
            <person name="Gonzalez D.J."/>
            <person name="Wisecaver J.H."/>
            <person name="Moore B.S."/>
        </authorList>
    </citation>
    <scope>NUCLEOTIDE SEQUENCE [LARGE SCALE GENOMIC DNA]</scope>
    <source>
        <strain evidence="2 3">12B1</strain>
    </source>
</reference>
<proteinExistence type="predicted"/>